<reference evidence="3" key="1">
    <citation type="journal article" date="2008" name="Nature">
        <title>The amphioxus genome and the evolution of the chordate karyotype.</title>
        <authorList>
            <consortium name="US DOE Joint Genome Institute (JGI-PGF)"/>
            <person name="Putnam N.H."/>
            <person name="Butts T."/>
            <person name="Ferrier D.E.K."/>
            <person name="Furlong R.F."/>
            <person name="Hellsten U."/>
            <person name="Kawashima T."/>
            <person name="Robinson-Rechavi M."/>
            <person name="Shoguchi E."/>
            <person name="Terry A."/>
            <person name="Yu J.-K."/>
            <person name="Benito-Gutierrez E.L."/>
            <person name="Dubchak I."/>
            <person name="Garcia-Fernandez J."/>
            <person name="Gibson-Brown J.J."/>
            <person name="Grigoriev I.V."/>
            <person name="Horton A.C."/>
            <person name="de Jong P.J."/>
            <person name="Jurka J."/>
            <person name="Kapitonov V.V."/>
            <person name="Kohara Y."/>
            <person name="Kuroki Y."/>
            <person name="Lindquist E."/>
            <person name="Lucas S."/>
            <person name="Osoegawa K."/>
            <person name="Pennacchio L.A."/>
            <person name="Salamov A.A."/>
            <person name="Satou Y."/>
            <person name="Sauka-Spengler T."/>
            <person name="Schmutz J."/>
            <person name="Shin-I T."/>
            <person name="Toyoda A."/>
            <person name="Bronner-Fraser M."/>
            <person name="Fujiyama A."/>
            <person name="Holland L.Z."/>
            <person name="Holland P.W.H."/>
            <person name="Satoh N."/>
            <person name="Rokhsar D.S."/>
        </authorList>
    </citation>
    <scope>NUCLEOTIDE SEQUENCE [LARGE SCALE GENOMIC DNA]</scope>
    <source>
        <strain evidence="3">S238N-H82</strain>
        <tissue evidence="3">Testes</tissue>
    </source>
</reference>
<dbReference type="InterPro" id="IPR005105">
    <property type="entry name" value="GlnD_Uridyltrans_N"/>
</dbReference>
<evidence type="ECO:0000313" key="3">
    <source>
        <dbReference type="EMBL" id="EEN64759.1"/>
    </source>
</evidence>
<sequence length="660" mass="74537">MTSRLSVVADEFRELDLMFKSESDLDVVEKGFARKLIHAVSSEDEVLECEALKSLGDLYLPKAKMKDHKAENFSKACGLYIDVLRYCRSADEKQVIEHRIKYAEKCTKLKYCQSHMESDTGVSDTHTLAVSMELHNLKKKTKLRGYGIVPSIEAYTKYFVAAVACKCKHKEVESLKGIGDLYLDKGRIGRNNAAFTKAVGLYRTALDRCEDLDGRETLEHRIEYAEKVKRRMKKRQEVGQSRNNLVVQVVGLIDINDKQQEDTDSDYIEELQEGCRALQTGDLDAAEQHFAAALKAVHVKDSTTDEYKEEAEPLCKLSDVYLEKGIQSKDGSDFTKAAALCNAALVRAKIEDREGIKQMILRVSQLFLEHVLMVDNVVDIGDSGIQKSILKKDRKYIEEEMKRIDQEVDPYTLDDDDPTITEVEKRRAEAIKVLFQTIVQQRKTFISGLVDECIEIMGPPPCKYAMIGLGSQATGLVTPYSDLEFAILVEDETKQNVKYFRNLTHYLHLKVINLGETILPAMGIKSLNDFYSDDPMENWYYDSVTPRGFAFDGAMPLACKTPLGRGTSELIHTPTANSLNSLGSAWSNLGDDKKAISYSEESLQMRRRIYGEGTAHRDIANTLNNLGIAWSSLGDDKKAITYYEQSLQMRQSTYGIVKRL</sequence>
<evidence type="ECO:0000259" key="2">
    <source>
        <dbReference type="Pfam" id="PF03445"/>
    </source>
</evidence>
<gene>
    <name evidence="3" type="ORF">BRAFLDRAFT_73969</name>
</gene>
<dbReference type="PROSITE" id="PS50005">
    <property type="entry name" value="TPR"/>
    <property type="match status" value="1"/>
</dbReference>
<accession>C3Y4V2</accession>
<dbReference type="EMBL" id="GG666486">
    <property type="protein sequence ID" value="EEN64759.1"/>
    <property type="molecule type" value="Genomic_DNA"/>
</dbReference>
<feature type="domain" description="Protein-PII uridylyltransferase N-terminal" evidence="2">
    <location>
        <begin position="430"/>
        <end position="515"/>
    </location>
</feature>
<evidence type="ECO:0000256" key="1">
    <source>
        <dbReference type="PROSITE-ProRule" id="PRU00339"/>
    </source>
</evidence>
<protein>
    <recommendedName>
        <fullName evidence="2">Protein-PII uridylyltransferase N-terminal domain-containing protein</fullName>
    </recommendedName>
</protein>
<dbReference type="Gene3D" id="1.25.40.10">
    <property type="entry name" value="Tetratricopeptide repeat domain"/>
    <property type="match status" value="2"/>
</dbReference>
<dbReference type="GO" id="GO:0008773">
    <property type="term" value="F:[protein-PII] uridylyltransferase activity"/>
    <property type="evidence" value="ECO:0007669"/>
    <property type="project" value="InterPro"/>
</dbReference>
<proteinExistence type="predicted"/>
<dbReference type="InterPro" id="IPR011990">
    <property type="entry name" value="TPR-like_helical_dom_sf"/>
</dbReference>
<organism>
    <name type="scientific">Branchiostoma floridae</name>
    <name type="common">Florida lancelet</name>
    <name type="synonym">Amphioxus</name>
    <dbReference type="NCBI Taxonomy" id="7739"/>
    <lineage>
        <taxon>Eukaryota</taxon>
        <taxon>Metazoa</taxon>
        <taxon>Chordata</taxon>
        <taxon>Cephalochordata</taxon>
        <taxon>Leptocardii</taxon>
        <taxon>Amphioxiformes</taxon>
        <taxon>Branchiostomatidae</taxon>
        <taxon>Branchiostoma</taxon>
    </lineage>
</organism>
<dbReference type="PANTHER" id="PTHR19959:SF119">
    <property type="entry name" value="FUNGAL LIPASE-LIKE DOMAIN-CONTAINING PROTEIN"/>
    <property type="match status" value="1"/>
</dbReference>
<feature type="repeat" description="TPR" evidence="1">
    <location>
        <begin position="620"/>
        <end position="653"/>
    </location>
</feature>
<dbReference type="InterPro" id="IPR019734">
    <property type="entry name" value="TPR_rpt"/>
</dbReference>
<keyword evidence="1" id="KW-0802">TPR repeat</keyword>
<dbReference type="Pfam" id="PF13424">
    <property type="entry name" value="TPR_12"/>
    <property type="match status" value="1"/>
</dbReference>
<dbReference type="SUPFAM" id="SSF48452">
    <property type="entry name" value="TPR-like"/>
    <property type="match status" value="2"/>
</dbReference>
<dbReference type="SMART" id="SM00028">
    <property type="entry name" value="TPR"/>
    <property type="match status" value="4"/>
</dbReference>
<dbReference type="PANTHER" id="PTHR19959">
    <property type="entry name" value="KINESIN LIGHT CHAIN"/>
    <property type="match status" value="1"/>
</dbReference>
<dbReference type="AlphaFoldDB" id="C3Y4V2"/>
<dbReference type="InParanoid" id="C3Y4V2"/>
<dbReference type="Pfam" id="PF03445">
    <property type="entry name" value="DUF294"/>
    <property type="match status" value="1"/>
</dbReference>
<name>C3Y4V2_BRAFL</name>